<proteinExistence type="inferred from homology"/>
<dbReference type="PANTHER" id="PTHR43649">
    <property type="entry name" value="ARABINOSE-BINDING PROTEIN-RELATED"/>
    <property type="match status" value="1"/>
</dbReference>
<reference evidence="7 8" key="1">
    <citation type="submission" date="2017-10" db="EMBL/GenBank/DDBJ databases">
        <authorList>
            <person name="Banno H."/>
            <person name="Chua N.-H."/>
        </authorList>
    </citation>
    <scope>NUCLEOTIDE SEQUENCE [LARGE SCALE GENOMIC DNA]</scope>
    <source>
        <strain evidence="7">Vibrio tapetis CECT4600</strain>
    </source>
</reference>
<evidence type="ECO:0000313" key="8">
    <source>
        <dbReference type="Proteomes" id="UP000235828"/>
    </source>
</evidence>
<keyword evidence="4" id="KW-0732">Signal</keyword>
<accession>A0A2N8ZLV1</accession>
<dbReference type="EMBL" id="LT960612">
    <property type="protein sequence ID" value="SON52901.1"/>
    <property type="molecule type" value="Genomic_DNA"/>
</dbReference>
<protein>
    <recommendedName>
        <fullName evidence="6">Probable sugar-binding periplasmic protein</fullName>
    </recommendedName>
</protein>
<dbReference type="OrthoDB" id="5580590at2"/>
<comment type="subcellular location">
    <subcellularLocation>
        <location evidence="1">Periplasm</location>
    </subcellularLocation>
</comment>
<sequence length="415" mass="46242">MHWLINRHWFVGFLFLFPAFNAMAQVELLHWWTSQGEQKALSVLQQELVNHHFDLTYSPVTGGGGDSAMTVLQARALAGNTPHFAQIEGPSIKSWDAIGILHPLNELASKHHWDQTLYPVAQQVNKTQNGYVALPLTLHRMNWLWVNHTLLKQLGASVPATWQEMFTTMALAKKHGVSPLAVGLEPWQVAQLFESIVIATGGVDFYQQALVKLDKNALSSNTMTLALNDFRQLSLLVDNSLANSKWDNATQALYNDQALFQIGGDWILGELLALGADVPNHIGCIPTPESNDAFLYNMDSFIFMAKPGFNQAQASDLASALSSKEFQSRFNRAKGSIPVRNDIELDQFSVCQQESKRDFLQATKTGKAVPSMTDSMAVNPIEQHAFNTELFRFFRDHSMSDDTIIKRLVSIAGSN</sequence>
<dbReference type="GO" id="GO:0042597">
    <property type="term" value="C:periplasmic space"/>
    <property type="evidence" value="ECO:0007669"/>
    <property type="project" value="UniProtKB-SubCell"/>
</dbReference>
<keyword evidence="8" id="KW-1185">Reference proteome</keyword>
<organism evidence="7 8">
    <name type="scientific">Vibrio tapetis subsp. tapetis</name>
    <dbReference type="NCBI Taxonomy" id="1671868"/>
    <lineage>
        <taxon>Bacteria</taxon>
        <taxon>Pseudomonadati</taxon>
        <taxon>Pseudomonadota</taxon>
        <taxon>Gammaproteobacteria</taxon>
        <taxon>Vibrionales</taxon>
        <taxon>Vibrionaceae</taxon>
        <taxon>Vibrio</taxon>
    </lineage>
</organism>
<evidence type="ECO:0000256" key="4">
    <source>
        <dbReference type="ARBA" id="ARBA00022729"/>
    </source>
</evidence>
<name>A0A2N8ZLV1_9VIBR</name>
<dbReference type="Pfam" id="PF01547">
    <property type="entry name" value="SBP_bac_1"/>
    <property type="match status" value="1"/>
</dbReference>
<dbReference type="Proteomes" id="UP000235828">
    <property type="component" value="Chromosome B"/>
</dbReference>
<dbReference type="InterPro" id="IPR006059">
    <property type="entry name" value="SBP"/>
</dbReference>
<dbReference type="AlphaFoldDB" id="A0A2N8ZLV1"/>
<evidence type="ECO:0000256" key="5">
    <source>
        <dbReference type="ARBA" id="ARBA00049629"/>
    </source>
</evidence>
<dbReference type="SUPFAM" id="SSF53850">
    <property type="entry name" value="Periplasmic binding protein-like II"/>
    <property type="match status" value="1"/>
</dbReference>
<dbReference type="Gene3D" id="3.40.190.10">
    <property type="entry name" value="Periplasmic binding protein-like II"/>
    <property type="match status" value="2"/>
</dbReference>
<comment type="similarity">
    <text evidence="2">Belongs to the bacterial solute-binding protein 1 family.</text>
</comment>
<evidence type="ECO:0000256" key="6">
    <source>
        <dbReference type="ARBA" id="ARBA00049753"/>
    </source>
</evidence>
<dbReference type="InterPro" id="IPR050490">
    <property type="entry name" value="Bact_solute-bd_prot1"/>
</dbReference>
<comment type="function">
    <text evidence="5">Part of a binding-protein-dependent transport system for a sugar.</text>
</comment>
<keyword evidence="3" id="KW-0813">Transport</keyword>
<evidence type="ECO:0000256" key="3">
    <source>
        <dbReference type="ARBA" id="ARBA00022448"/>
    </source>
</evidence>
<dbReference type="KEGG" id="vta:B1290"/>
<evidence type="ECO:0000256" key="2">
    <source>
        <dbReference type="ARBA" id="ARBA00008520"/>
    </source>
</evidence>
<evidence type="ECO:0000256" key="1">
    <source>
        <dbReference type="ARBA" id="ARBA00004418"/>
    </source>
</evidence>
<dbReference type="PANTHER" id="PTHR43649:SF28">
    <property type="entry name" value="BINDING PROTEIN COMPONENT OF ABC SUGAR TRANSPORTER-RELATED"/>
    <property type="match status" value="1"/>
</dbReference>
<gene>
    <name evidence="7" type="ORF">VTAP4600_B1290</name>
</gene>
<evidence type="ECO:0000313" key="7">
    <source>
        <dbReference type="EMBL" id="SON52901.1"/>
    </source>
</evidence>